<proteinExistence type="predicted"/>
<dbReference type="GO" id="GO:0005509">
    <property type="term" value="F:calcium ion binding"/>
    <property type="evidence" value="ECO:0007669"/>
    <property type="project" value="InterPro"/>
</dbReference>
<reference evidence="1 2" key="2">
    <citation type="submission" date="2018-11" db="EMBL/GenBank/DDBJ databases">
        <authorList>
            <consortium name="Pathogen Informatics"/>
        </authorList>
    </citation>
    <scope>NUCLEOTIDE SEQUENCE [LARGE SCALE GENOMIC DNA]</scope>
</reference>
<evidence type="ECO:0000313" key="2">
    <source>
        <dbReference type="Proteomes" id="UP000271098"/>
    </source>
</evidence>
<evidence type="ECO:0000313" key="1">
    <source>
        <dbReference type="EMBL" id="VDK48389.1"/>
    </source>
</evidence>
<accession>A0A183D8C8</accession>
<dbReference type="EMBL" id="UYRT01009969">
    <property type="protein sequence ID" value="VDK48389.1"/>
    <property type="molecule type" value="Genomic_DNA"/>
</dbReference>
<dbReference type="AlphaFoldDB" id="A0A183D8C8"/>
<protein>
    <submittedName>
        <fullName evidence="3">Cadherin domain-containing protein</fullName>
    </submittedName>
</protein>
<dbReference type="CDD" id="cd11304">
    <property type="entry name" value="Cadherin_repeat"/>
    <property type="match status" value="1"/>
</dbReference>
<dbReference type="Gene3D" id="2.60.40.60">
    <property type="entry name" value="Cadherins"/>
    <property type="match status" value="1"/>
</dbReference>
<organism evidence="3">
    <name type="scientific">Gongylonema pulchrum</name>
    <dbReference type="NCBI Taxonomy" id="637853"/>
    <lineage>
        <taxon>Eukaryota</taxon>
        <taxon>Metazoa</taxon>
        <taxon>Ecdysozoa</taxon>
        <taxon>Nematoda</taxon>
        <taxon>Chromadorea</taxon>
        <taxon>Rhabditida</taxon>
        <taxon>Spirurina</taxon>
        <taxon>Spiruromorpha</taxon>
        <taxon>Spiruroidea</taxon>
        <taxon>Gongylonematidae</taxon>
        <taxon>Gongylonema</taxon>
    </lineage>
</organism>
<dbReference type="GO" id="GO:0016020">
    <property type="term" value="C:membrane"/>
    <property type="evidence" value="ECO:0007669"/>
    <property type="project" value="InterPro"/>
</dbReference>
<name>A0A183D8C8_9BILA</name>
<reference evidence="3" key="1">
    <citation type="submission" date="2016-06" db="UniProtKB">
        <authorList>
            <consortium name="WormBaseParasite"/>
        </authorList>
    </citation>
    <scope>IDENTIFICATION</scope>
</reference>
<dbReference type="Proteomes" id="UP000271098">
    <property type="component" value="Unassembled WGS sequence"/>
</dbReference>
<dbReference type="WBParaSite" id="GPUH_0000497601-mRNA-1">
    <property type="protein sequence ID" value="GPUH_0000497601-mRNA-1"/>
    <property type="gene ID" value="GPUH_0000497601"/>
</dbReference>
<gene>
    <name evidence="1" type="ORF">GPUH_LOCUS4968</name>
</gene>
<evidence type="ECO:0000313" key="3">
    <source>
        <dbReference type="WBParaSite" id="GPUH_0000497601-mRNA-1"/>
    </source>
</evidence>
<dbReference type="OrthoDB" id="6252479at2759"/>
<dbReference type="SUPFAM" id="SSF49313">
    <property type="entry name" value="Cadherin-like"/>
    <property type="match status" value="1"/>
</dbReference>
<dbReference type="InterPro" id="IPR015919">
    <property type="entry name" value="Cadherin-like_sf"/>
</dbReference>
<sequence>MIRITNGLIGLARAHPYEFLVVAKDQGTPPLSSSATVSIHVLESTSLSRAGDDKWIHIVSPPVDFSLKLDEVMLRRIARGVQCLQHHYSSRISLVRGYCAGKCNSTRS</sequence>
<keyword evidence="2" id="KW-1185">Reference proteome</keyword>